<proteinExistence type="predicted"/>
<protein>
    <submittedName>
        <fullName evidence="1">Uncharacterized protein</fullName>
    </submittedName>
</protein>
<evidence type="ECO:0000313" key="1">
    <source>
        <dbReference type="EMBL" id="OAY75398.1"/>
    </source>
</evidence>
<dbReference type="AlphaFoldDB" id="A0A199VEF3"/>
<name>A0A199VEF3_ANACO</name>
<gene>
    <name evidence="1" type="ORF">ACMD2_01882</name>
</gene>
<reference evidence="1 2" key="1">
    <citation type="journal article" date="2016" name="DNA Res.">
        <title>The draft genome of MD-2 pineapple using hybrid error correction of long reads.</title>
        <authorList>
            <person name="Redwan R.M."/>
            <person name="Saidin A."/>
            <person name="Kumar S.V."/>
        </authorList>
    </citation>
    <scope>NUCLEOTIDE SEQUENCE [LARGE SCALE GENOMIC DNA]</scope>
    <source>
        <strain evidence="2">cv. MD2</strain>
        <tissue evidence="1">Leaf</tissue>
    </source>
</reference>
<comment type="caution">
    <text evidence="1">The sequence shown here is derived from an EMBL/GenBank/DDBJ whole genome shotgun (WGS) entry which is preliminary data.</text>
</comment>
<sequence length="159" mass="18202">MYMGLCSTMKSEGETERRLKVCFDDLPISYGFNRFCLYLEQLVLFPLVFSPIFVPTAEKNLKEPPNPWITKGGRGGAHDPILCVDRYFCDLPVAFGVNWSREEIAFTLCFLDCFGSLRREGEQIKCNFHLASPYFPSIWETKLQIFPPESELDLSLASP</sequence>
<organism evidence="1 2">
    <name type="scientific">Ananas comosus</name>
    <name type="common">Pineapple</name>
    <name type="synonym">Ananas ananas</name>
    <dbReference type="NCBI Taxonomy" id="4615"/>
    <lineage>
        <taxon>Eukaryota</taxon>
        <taxon>Viridiplantae</taxon>
        <taxon>Streptophyta</taxon>
        <taxon>Embryophyta</taxon>
        <taxon>Tracheophyta</taxon>
        <taxon>Spermatophyta</taxon>
        <taxon>Magnoliopsida</taxon>
        <taxon>Liliopsida</taxon>
        <taxon>Poales</taxon>
        <taxon>Bromeliaceae</taxon>
        <taxon>Bromelioideae</taxon>
        <taxon>Ananas</taxon>
    </lineage>
</organism>
<accession>A0A199VEF3</accession>
<dbReference type="Proteomes" id="UP000092600">
    <property type="component" value="Unassembled WGS sequence"/>
</dbReference>
<dbReference type="EMBL" id="LSRQ01002110">
    <property type="protein sequence ID" value="OAY75398.1"/>
    <property type="molecule type" value="Genomic_DNA"/>
</dbReference>
<evidence type="ECO:0000313" key="2">
    <source>
        <dbReference type="Proteomes" id="UP000092600"/>
    </source>
</evidence>